<name>A0ABM8J043_9CREN</name>
<protein>
    <recommendedName>
        <fullName evidence="3">PIN domain-containing protein</fullName>
    </recommendedName>
</protein>
<evidence type="ECO:0008006" key="3">
    <source>
        <dbReference type="Google" id="ProtNLM"/>
    </source>
</evidence>
<keyword evidence="2" id="KW-1185">Reference proteome</keyword>
<evidence type="ECO:0000313" key="2">
    <source>
        <dbReference type="Proteomes" id="UP001341135"/>
    </source>
</evidence>
<dbReference type="GeneID" id="89290345"/>
<reference evidence="1 2" key="1">
    <citation type="submission" date="2023-09" db="EMBL/GenBank/DDBJ databases">
        <title>Pyrofollis japonicus gen. nov. sp. nov., a novel member of the family Pyrodictiaceae isolated from the Iheya North hydrothermal field.</title>
        <authorList>
            <person name="Miyazaki U."/>
            <person name="Sanari M."/>
            <person name="Tame A."/>
            <person name="Kitajima M."/>
            <person name="Okamoto A."/>
            <person name="Sawayama S."/>
            <person name="Miyazaki J."/>
            <person name="Takai K."/>
            <person name="Nakagawa S."/>
        </authorList>
    </citation>
    <scope>NUCLEOTIDE SEQUENCE [LARGE SCALE GENOMIC DNA]</scope>
    <source>
        <strain evidence="1 2">AV2</strain>
    </source>
</reference>
<gene>
    <name evidence="1" type="ORF">PABY_23420</name>
</gene>
<proteinExistence type="predicted"/>
<organism evidence="1 2">
    <name type="scientific">Pyrodictium abyssi</name>
    <dbReference type="NCBI Taxonomy" id="54256"/>
    <lineage>
        <taxon>Archaea</taxon>
        <taxon>Thermoproteota</taxon>
        <taxon>Thermoprotei</taxon>
        <taxon>Desulfurococcales</taxon>
        <taxon>Pyrodictiaceae</taxon>
        <taxon>Pyrodictium</taxon>
    </lineage>
</organism>
<dbReference type="RefSeq" id="WP_338250413.1">
    <property type="nucleotide sequence ID" value="NZ_AP028907.1"/>
</dbReference>
<accession>A0ABM8J043</accession>
<dbReference type="EMBL" id="AP028907">
    <property type="protein sequence ID" value="BES82775.1"/>
    <property type="molecule type" value="Genomic_DNA"/>
</dbReference>
<dbReference type="Proteomes" id="UP001341135">
    <property type="component" value="Chromosome"/>
</dbReference>
<evidence type="ECO:0000313" key="1">
    <source>
        <dbReference type="EMBL" id="BES82775.1"/>
    </source>
</evidence>
<sequence>MIFLDTNILYHILHRTPRSQEALSLLEEHRDSYALHFYATLPGALPWCARRLCGEEMGEEARLPVHGS</sequence>